<dbReference type="CDD" id="cd12797">
    <property type="entry name" value="M23_peptidase"/>
    <property type="match status" value="1"/>
</dbReference>
<proteinExistence type="predicted"/>
<feature type="signal peptide" evidence="2">
    <location>
        <begin position="1"/>
        <end position="42"/>
    </location>
</feature>
<organism evidence="4 5">
    <name type="scientific">Vibrio nigripulchritudo SOn1</name>
    <dbReference type="NCBI Taxonomy" id="1238450"/>
    <lineage>
        <taxon>Bacteria</taxon>
        <taxon>Pseudomonadati</taxon>
        <taxon>Pseudomonadota</taxon>
        <taxon>Gammaproteobacteria</taxon>
        <taxon>Vibrionales</taxon>
        <taxon>Vibrionaceae</taxon>
        <taxon>Vibrio</taxon>
    </lineage>
</organism>
<dbReference type="Gene3D" id="2.70.70.10">
    <property type="entry name" value="Glucose Permease (Domain IIA)"/>
    <property type="match status" value="1"/>
</dbReference>
<dbReference type="PANTHER" id="PTHR21666">
    <property type="entry name" value="PEPTIDASE-RELATED"/>
    <property type="match status" value="1"/>
</dbReference>
<feature type="coiled-coil region" evidence="1">
    <location>
        <begin position="48"/>
        <end position="117"/>
    </location>
</feature>
<feature type="chain" id="PRO_5043438826" evidence="2">
    <location>
        <begin position="43"/>
        <end position="390"/>
    </location>
</feature>
<sequence>MAELLLRMNLFQSQHSFNASAFRTGVLSCFLALIFPALSVNAATQTELKGVKSEISRQQTQLNKNQKQLNQLQSALKKHELSINAIEKAISQTQSALKKANDNLTQYQKQKSELEAQQKVQSDTLKELVKTYYITRRKYDAATLLQSDNKAELDRIGHYFQHLAKERTKAIEALQKTEADLEHNHRALTQKQKEISDLLATQKSKKKELTTSQSSRKKTVSKIKSTIKNDKTYLAELQRNENRLKAEIAKAAKRASIPMNGLSRQKGKLPWPLRGRVLHNYGTKQTGQVNWKGMVISAKHQQPVKAVYPGTVVFAEYLRGYGLLVLLDHGKGDMTLYGFNQTLMKKEGDKVTAGETIALAGDTGGQDKTSLYFEIRRNSKAQNPKSWLVR</sequence>
<dbReference type="InterPro" id="IPR016047">
    <property type="entry name" value="M23ase_b-sheet_dom"/>
</dbReference>
<dbReference type="InterPro" id="IPR050570">
    <property type="entry name" value="Cell_wall_metabolism_enzyme"/>
</dbReference>
<dbReference type="Proteomes" id="UP000018211">
    <property type="component" value="Unassembled WGS sequence"/>
</dbReference>
<keyword evidence="1" id="KW-0175">Coiled coil</keyword>
<dbReference type="GO" id="GO:0004222">
    <property type="term" value="F:metalloendopeptidase activity"/>
    <property type="evidence" value="ECO:0007669"/>
    <property type="project" value="TreeGrafter"/>
</dbReference>
<dbReference type="PANTHER" id="PTHR21666:SF270">
    <property type="entry name" value="MUREIN HYDROLASE ACTIVATOR ENVC"/>
    <property type="match status" value="1"/>
</dbReference>
<evidence type="ECO:0000256" key="2">
    <source>
        <dbReference type="SAM" id="SignalP"/>
    </source>
</evidence>
<dbReference type="AlphaFoldDB" id="A0AAV2VUW7"/>
<gene>
    <name evidence="4" type="ORF">VIBNISOn1_480067</name>
</gene>
<feature type="coiled-coil region" evidence="1">
    <location>
        <begin position="227"/>
        <end position="254"/>
    </location>
</feature>
<evidence type="ECO:0000256" key="1">
    <source>
        <dbReference type="SAM" id="Coils"/>
    </source>
</evidence>
<dbReference type="Pfam" id="PF01551">
    <property type="entry name" value="Peptidase_M23"/>
    <property type="match status" value="1"/>
</dbReference>
<evidence type="ECO:0000313" key="4">
    <source>
        <dbReference type="EMBL" id="CCO48268.1"/>
    </source>
</evidence>
<name>A0AAV2VUW7_9VIBR</name>
<evidence type="ECO:0000259" key="3">
    <source>
        <dbReference type="Pfam" id="PF01551"/>
    </source>
</evidence>
<dbReference type="SUPFAM" id="SSF51261">
    <property type="entry name" value="Duplicated hybrid motif"/>
    <property type="match status" value="1"/>
</dbReference>
<keyword evidence="2" id="KW-0732">Signal</keyword>
<dbReference type="FunFam" id="2.70.70.10:FF:000003">
    <property type="entry name" value="Murein hydrolase activator EnvC"/>
    <property type="match status" value="1"/>
</dbReference>
<reference evidence="4 5" key="1">
    <citation type="journal article" date="2013" name="ISME J.">
        <title>Comparative genomics of pathogenic lineages of Vibrio nigripulchritudo identifies virulence-associated traits.</title>
        <authorList>
            <person name="Goudenege D."/>
            <person name="Labreuche Y."/>
            <person name="Krin E."/>
            <person name="Ansquer D."/>
            <person name="Mangenot S."/>
            <person name="Calteau A."/>
            <person name="Medigue C."/>
            <person name="Mazel D."/>
            <person name="Polz M.F."/>
            <person name="Le Roux F."/>
        </authorList>
    </citation>
    <scope>NUCLEOTIDE SEQUENCE [LARGE SCALE GENOMIC DNA]</scope>
    <source>
        <strain evidence="4 5">SOn1</strain>
    </source>
</reference>
<comment type="caution">
    <text evidence="4">The sequence shown here is derived from an EMBL/GenBank/DDBJ whole genome shotgun (WGS) entry which is preliminary data.</text>
</comment>
<dbReference type="Gene3D" id="6.10.250.3150">
    <property type="match status" value="1"/>
</dbReference>
<dbReference type="EMBL" id="CAOF01000140">
    <property type="protein sequence ID" value="CCO48268.1"/>
    <property type="molecule type" value="Genomic_DNA"/>
</dbReference>
<protein>
    <submittedName>
        <fullName evidence="4">Peptidase M23B</fullName>
    </submittedName>
</protein>
<evidence type="ECO:0000313" key="5">
    <source>
        <dbReference type="Proteomes" id="UP000018211"/>
    </source>
</evidence>
<dbReference type="InterPro" id="IPR011055">
    <property type="entry name" value="Dup_hybrid_motif"/>
</dbReference>
<feature type="domain" description="M23ase beta-sheet core" evidence="3">
    <location>
        <begin position="291"/>
        <end position="384"/>
    </location>
</feature>
<accession>A0AAV2VUW7</accession>